<dbReference type="AlphaFoldDB" id="A0A4Y2AC73"/>
<evidence type="ECO:0000313" key="1">
    <source>
        <dbReference type="EMBL" id="GBL76919.1"/>
    </source>
</evidence>
<sequence>MALKPDYQIFGKINKRSPTSEWISRDFTPAIRSRIKTPTGNNRKCENDLYVKTESFLSNCSFSSFSMTPFMLGCILCRRVDIRKKVKLKTQCVAPLD</sequence>
<proteinExistence type="predicted"/>
<gene>
    <name evidence="1" type="ORF">AVEN_12595_1</name>
</gene>
<organism evidence="1 2">
    <name type="scientific">Araneus ventricosus</name>
    <name type="common">Orbweaver spider</name>
    <name type="synonym">Epeira ventricosa</name>
    <dbReference type="NCBI Taxonomy" id="182803"/>
    <lineage>
        <taxon>Eukaryota</taxon>
        <taxon>Metazoa</taxon>
        <taxon>Ecdysozoa</taxon>
        <taxon>Arthropoda</taxon>
        <taxon>Chelicerata</taxon>
        <taxon>Arachnida</taxon>
        <taxon>Araneae</taxon>
        <taxon>Araneomorphae</taxon>
        <taxon>Entelegynae</taxon>
        <taxon>Araneoidea</taxon>
        <taxon>Araneidae</taxon>
        <taxon>Araneus</taxon>
    </lineage>
</organism>
<name>A0A4Y2AC73_ARAVE</name>
<dbReference type="Proteomes" id="UP000499080">
    <property type="component" value="Unassembled WGS sequence"/>
</dbReference>
<evidence type="ECO:0000313" key="2">
    <source>
        <dbReference type="Proteomes" id="UP000499080"/>
    </source>
</evidence>
<keyword evidence="2" id="KW-1185">Reference proteome</keyword>
<accession>A0A4Y2AC73</accession>
<reference evidence="1 2" key="1">
    <citation type="journal article" date="2019" name="Sci. Rep.">
        <title>Orb-weaving spider Araneus ventricosus genome elucidates the spidroin gene catalogue.</title>
        <authorList>
            <person name="Kono N."/>
            <person name="Nakamura H."/>
            <person name="Ohtoshi R."/>
            <person name="Moran D.A.P."/>
            <person name="Shinohara A."/>
            <person name="Yoshida Y."/>
            <person name="Fujiwara M."/>
            <person name="Mori M."/>
            <person name="Tomita M."/>
            <person name="Arakawa K."/>
        </authorList>
    </citation>
    <scope>NUCLEOTIDE SEQUENCE [LARGE SCALE GENOMIC DNA]</scope>
</reference>
<protein>
    <submittedName>
        <fullName evidence="1">Uncharacterized protein</fullName>
    </submittedName>
</protein>
<comment type="caution">
    <text evidence="1">The sequence shown here is derived from an EMBL/GenBank/DDBJ whole genome shotgun (WGS) entry which is preliminary data.</text>
</comment>
<dbReference type="EMBL" id="BGPR01000011">
    <property type="protein sequence ID" value="GBL76919.1"/>
    <property type="molecule type" value="Genomic_DNA"/>
</dbReference>